<dbReference type="Proteomes" id="UP000299102">
    <property type="component" value="Unassembled WGS sequence"/>
</dbReference>
<organism evidence="1 2">
    <name type="scientific">Eumeta variegata</name>
    <name type="common">Bagworm moth</name>
    <name type="synonym">Eumeta japonica</name>
    <dbReference type="NCBI Taxonomy" id="151549"/>
    <lineage>
        <taxon>Eukaryota</taxon>
        <taxon>Metazoa</taxon>
        <taxon>Ecdysozoa</taxon>
        <taxon>Arthropoda</taxon>
        <taxon>Hexapoda</taxon>
        <taxon>Insecta</taxon>
        <taxon>Pterygota</taxon>
        <taxon>Neoptera</taxon>
        <taxon>Endopterygota</taxon>
        <taxon>Lepidoptera</taxon>
        <taxon>Glossata</taxon>
        <taxon>Ditrysia</taxon>
        <taxon>Tineoidea</taxon>
        <taxon>Psychidae</taxon>
        <taxon>Oiketicinae</taxon>
        <taxon>Eumeta</taxon>
    </lineage>
</organism>
<sequence length="137" mass="16032">MSIILKSLYQFLRKDVKWVWNINYDKETSAFIFNITEYHQFSYGRNFTLRSRHKFFSYTFGNNKGIPLPVALASPGDLTIVREIANCPADATSRANISTSRLTSQKTRRNEGLSKLRPSEFPDRLNMLQLRRRKIHC</sequence>
<dbReference type="AlphaFoldDB" id="A0A4C1SFB4"/>
<name>A0A4C1SFB4_EUMVA</name>
<dbReference type="EMBL" id="BGZK01000004">
    <property type="protein sequence ID" value="GBP00067.1"/>
    <property type="molecule type" value="Genomic_DNA"/>
</dbReference>
<reference evidence="1 2" key="1">
    <citation type="journal article" date="2019" name="Commun. Biol.">
        <title>The bagworm genome reveals a unique fibroin gene that provides high tensile strength.</title>
        <authorList>
            <person name="Kono N."/>
            <person name="Nakamura H."/>
            <person name="Ohtoshi R."/>
            <person name="Tomita M."/>
            <person name="Numata K."/>
            <person name="Arakawa K."/>
        </authorList>
    </citation>
    <scope>NUCLEOTIDE SEQUENCE [LARGE SCALE GENOMIC DNA]</scope>
</reference>
<comment type="caution">
    <text evidence="1">The sequence shown here is derived from an EMBL/GenBank/DDBJ whole genome shotgun (WGS) entry which is preliminary data.</text>
</comment>
<gene>
    <name evidence="1" type="ORF">EVAR_74381_1</name>
</gene>
<evidence type="ECO:0000313" key="1">
    <source>
        <dbReference type="EMBL" id="GBP00067.1"/>
    </source>
</evidence>
<proteinExistence type="predicted"/>
<accession>A0A4C1SFB4</accession>
<keyword evidence="2" id="KW-1185">Reference proteome</keyword>
<protein>
    <submittedName>
        <fullName evidence="1">Uncharacterized protein</fullName>
    </submittedName>
</protein>
<evidence type="ECO:0000313" key="2">
    <source>
        <dbReference type="Proteomes" id="UP000299102"/>
    </source>
</evidence>